<evidence type="ECO:0000313" key="7">
    <source>
        <dbReference type="EMBL" id="AIG99465.1"/>
    </source>
</evidence>
<dbReference type="GO" id="GO:0009507">
    <property type="term" value="C:chloroplast"/>
    <property type="evidence" value="ECO:0007669"/>
    <property type="project" value="UniProtKB-SubCell"/>
</dbReference>
<keyword evidence="3 4" id="KW-0687">Ribonucleoprotein</keyword>
<dbReference type="HAMAP" id="MF_01367">
    <property type="entry name" value="Ribosomal_uL14"/>
    <property type="match status" value="1"/>
</dbReference>
<comment type="subcellular location">
    <subcellularLocation>
        <location evidence="4 6">Plastid</location>
        <location evidence="4 6">Chloroplast</location>
    </subcellularLocation>
</comment>
<accession>A0A0U1V1S1</accession>
<keyword evidence="4 6" id="KW-0699">rRNA-binding</keyword>
<dbReference type="InterPro" id="IPR036853">
    <property type="entry name" value="Ribosomal_uL14_sf"/>
</dbReference>
<sequence length="121" mass="13368">MIQLQTCLSVSDNSGAIKLQCIRIPGTRRKFARLGDEIVGVVKTALPHLAVKRREVVRAVIVRTKQAQPRKDGSHVRFDDNAVVITDKNHNPIGTRVFGPLAREVKDKGFPNVAALTLHLL</sequence>
<dbReference type="Gene3D" id="2.40.150.20">
    <property type="entry name" value="Ribosomal protein L14"/>
    <property type="match status" value="1"/>
</dbReference>
<reference evidence="7" key="1">
    <citation type="journal article" date="2016" name="Plant Mol. Biol.">
        <title>Diversity of transcripts and transcript processing forms in plastids of the dinoflagellate alga Karenia mikimotoi.</title>
        <authorList>
            <person name="Dorrell R.G."/>
            <person name="Hinksman G.A."/>
            <person name="Howe C.J."/>
        </authorList>
    </citation>
    <scope>NUCLEOTIDE SEQUENCE</scope>
    <source>
        <strain evidence="7">RCC1513</strain>
    </source>
</reference>
<dbReference type="CDD" id="cd00337">
    <property type="entry name" value="Ribosomal_uL14"/>
    <property type="match status" value="1"/>
</dbReference>
<dbReference type="PANTHER" id="PTHR11761:SF3">
    <property type="entry name" value="LARGE RIBOSOMAL SUBUNIT PROTEIN UL14M"/>
    <property type="match status" value="1"/>
</dbReference>
<protein>
    <recommendedName>
        <fullName evidence="4">Large ribosomal subunit protein uL14c</fullName>
    </recommendedName>
</protein>
<comment type="function">
    <text evidence="4 6">Binds to 23S rRNA.</text>
</comment>
<dbReference type="Pfam" id="PF00238">
    <property type="entry name" value="Ribosomal_L14"/>
    <property type="match status" value="1"/>
</dbReference>
<keyword evidence="4 6" id="KW-0694">RNA-binding</keyword>
<evidence type="ECO:0000256" key="6">
    <source>
        <dbReference type="RuleBase" id="RU003951"/>
    </source>
</evidence>
<name>A0A0U1V1S1_KARMI</name>
<dbReference type="InterPro" id="IPR000218">
    <property type="entry name" value="Ribosomal_uL14"/>
</dbReference>
<dbReference type="GO" id="GO:0003735">
    <property type="term" value="F:structural constituent of ribosome"/>
    <property type="evidence" value="ECO:0007669"/>
    <property type="project" value="InterPro"/>
</dbReference>
<dbReference type="InterPro" id="IPR019972">
    <property type="entry name" value="Ribosomal_uL14_CS"/>
</dbReference>
<dbReference type="PROSITE" id="PS00049">
    <property type="entry name" value="RIBOSOMAL_L14"/>
    <property type="match status" value="1"/>
</dbReference>
<dbReference type="NCBIfam" id="TIGR01067">
    <property type="entry name" value="rplN_bact"/>
    <property type="match status" value="1"/>
</dbReference>
<evidence type="ECO:0000256" key="5">
    <source>
        <dbReference type="RuleBase" id="RU003949"/>
    </source>
</evidence>
<keyword evidence="2 4" id="KW-0689">Ribosomal protein</keyword>
<evidence type="ECO:0000256" key="3">
    <source>
        <dbReference type="ARBA" id="ARBA00023274"/>
    </source>
</evidence>
<dbReference type="SMART" id="SM01374">
    <property type="entry name" value="Ribosomal_L14"/>
    <property type="match status" value="1"/>
</dbReference>
<dbReference type="EMBL" id="KM065587">
    <property type="protein sequence ID" value="AIG99465.1"/>
    <property type="molecule type" value="Transcribed_RNA"/>
</dbReference>
<organism evidence="7">
    <name type="scientific">Karenia mikimotoi</name>
    <name type="common">Red tide dinoflagellate</name>
    <name type="synonym">Gymnodinium mikimotoi</name>
    <dbReference type="NCBI Taxonomy" id="225107"/>
    <lineage>
        <taxon>Eukaryota</taxon>
        <taxon>Sar</taxon>
        <taxon>Alveolata</taxon>
        <taxon>Dinophyceae</taxon>
        <taxon>Gymnodiniales</taxon>
        <taxon>Kareniaceae</taxon>
        <taxon>Karenia</taxon>
    </lineage>
</organism>
<evidence type="ECO:0000256" key="4">
    <source>
        <dbReference type="HAMAP-Rule" id="MF_01367"/>
    </source>
</evidence>
<evidence type="ECO:0000256" key="1">
    <source>
        <dbReference type="ARBA" id="ARBA00010745"/>
    </source>
</evidence>
<dbReference type="InterPro" id="IPR005745">
    <property type="entry name" value="Ribosomal_uL14_bac-type"/>
</dbReference>
<dbReference type="AlphaFoldDB" id="A0A0U1V1S1"/>
<geneLocation type="chloroplast" evidence="7"/>
<dbReference type="PANTHER" id="PTHR11761">
    <property type="entry name" value="50S/60S RIBOSOMAL PROTEIN L14/L23"/>
    <property type="match status" value="1"/>
</dbReference>
<comment type="similarity">
    <text evidence="1 4 5">Belongs to the universal ribosomal protein uL14 family.</text>
</comment>
<evidence type="ECO:0000256" key="2">
    <source>
        <dbReference type="ARBA" id="ARBA00022980"/>
    </source>
</evidence>
<dbReference type="GO" id="GO:0070180">
    <property type="term" value="F:large ribosomal subunit rRNA binding"/>
    <property type="evidence" value="ECO:0007669"/>
    <property type="project" value="TreeGrafter"/>
</dbReference>
<dbReference type="EMBL" id="KM065586">
    <property type="protein sequence ID" value="AIG99462.1"/>
    <property type="molecule type" value="Transcribed_RNA"/>
</dbReference>
<dbReference type="SUPFAM" id="SSF50193">
    <property type="entry name" value="Ribosomal protein L14"/>
    <property type="match status" value="1"/>
</dbReference>
<dbReference type="EMBL" id="KM065585">
    <property type="protein sequence ID" value="AIG99460.1"/>
    <property type="molecule type" value="Transcribed_RNA"/>
</dbReference>
<proteinExistence type="inferred from homology"/>
<dbReference type="GO" id="GO:0005762">
    <property type="term" value="C:mitochondrial large ribosomal subunit"/>
    <property type="evidence" value="ECO:0007669"/>
    <property type="project" value="TreeGrafter"/>
</dbReference>
<gene>
    <name evidence="4 7" type="primary">rpl14</name>
</gene>
<dbReference type="GO" id="GO:0006412">
    <property type="term" value="P:translation"/>
    <property type="evidence" value="ECO:0007669"/>
    <property type="project" value="UniProtKB-UniRule"/>
</dbReference>
<keyword evidence="6 7" id="KW-0934">Plastid</keyword>
<keyword evidence="6 7" id="KW-0150">Chloroplast</keyword>
<comment type="subunit">
    <text evidence="4 6">Part of the 50S ribosomal subunit.</text>
</comment>